<sequence length="105" mass="11480">FSVSCVVASFELPVVKPLWLENLARKESRWRLAVGSRPAPGRAAVRVSTLWLYRASFVCVVLVEQVCVRCPSVAVPVYPYDSGRGVSPKQAVVSTCVAVQYGPAW</sequence>
<dbReference type="AlphaFoldDB" id="A0A2C6KJK5"/>
<dbReference type="RefSeq" id="XP_067918391.1">
    <property type="nucleotide sequence ID" value="XM_068069636.1"/>
</dbReference>
<evidence type="ECO:0000313" key="2">
    <source>
        <dbReference type="Proteomes" id="UP000221165"/>
    </source>
</evidence>
<gene>
    <name evidence="1" type="ORF">CSUI_009521</name>
</gene>
<organism evidence="1 2">
    <name type="scientific">Cystoisospora suis</name>
    <dbReference type="NCBI Taxonomy" id="483139"/>
    <lineage>
        <taxon>Eukaryota</taxon>
        <taxon>Sar</taxon>
        <taxon>Alveolata</taxon>
        <taxon>Apicomplexa</taxon>
        <taxon>Conoidasida</taxon>
        <taxon>Coccidia</taxon>
        <taxon>Eucoccidiorida</taxon>
        <taxon>Eimeriorina</taxon>
        <taxon>Sarcocystidae</taxon>
        <taxon>Cystoisospora</taxon>
    </lineage>
</organism>
<feature type="non-terminal residue" evidence="1">
    <location>
        <position position="1"/>
    </location>
</feature>
<proteinExistence type="predicted"/>
<evidence type="ECO:0000313" key="1">
    <source>
        <dbReference type="EMBL" id="PHJ16665.1"/>
    </source>
</evidence>
<reference evidence="1 2" key="1">
    <citation type="journal article" date="2017" name="Int. J. Parasitol.">
        <title>The genome of the protozoan parasite Cystoisospora suis and a reverse vaccinology approach to identify vaccine candidates.</title>
        <authorList>
            <person name="Palmieri N."/>
            <person name="Shrestha A."/>
            <person name="Ruttkowski B."/>
            <person name="Beck T."/>
            <person name="Vogl C."/>
            <person name="Tomley F."/>
            <person name="Blake D.P."/>
            <person name="Joachim A."/>
        </authorList>
    </citation>
    <scope>NUCLEOTIDE SEQUENCE [LARGE SCALE GENOMIC DNA]</scope>
    <source>
        <strain evidence="1 2">Wien I</strain>
    </source>
</reference>
<dbReference type="VEuPathDB" id="ToxoDB:CSUI_009521"/>
<protein>
    <submittedName>
        <fullName evidence="1">Uncharacterized protein</fullName>
    </submittedName>
</protein>
<comment type="caution">
    <text evidence="1">The sequence shown here is derived from an EMBL/GenBank/DDBJ whole genome shotgun (WGS) entry which is preliminary data.</text>
</comment>
<name>A0A2C6KJK5_9APIC</name>
<dbReference type="EMBL" id="MIGC01005701">
    <property type="protein sequence ID" value="PHJ16665.1"/>
    <property type="molecule type" value="Genomic_DNA"/>
</dbReference>
<keyword evidence="2" id="KW-1185">Reference proteome</keyword>
<accession>A0A2C6KJK5</accession>
<dbReference type="GeneID" id="94432847"/>
<dbReference type="Proteomes" id="UP000221165">
    <property type="component" value="Unassembled WGS sequence"/>
</dbReference>